<dbReference type="PANTHER" id="PTHR22901">
    <property type="entry name" value="SIALATE O-ACETYLESTERASE"/>
    <property type="match status" value="1"/>
</dbReference>
<feature type="signal peptide" evidence="2">
    <location>
        <begin position="1"/>
        <end position="23"/>
    </location>
</feature>
<dbReference type="PANTHER" id="PTHR22901:SF0">
    <property type="entry name" value="SIALATE O-ACETYLESTERASE"/>
    <property type="match status" value="1"/>
</dbReference>
<keyword evidence="5" id="KW-1185">Reference proteome</keyword>
<dbReference type="SUPFAM" id="SSF52266">
    <property type="entry name" value="SGNH hydrolase"/>
    <property type="match status" value="1"/>
</dbReference>
<evidence type="ECO:0000313" key="5">
    <source>
        <dbReference type="Proteomes" id="UP001216907"/>
    </source>
</evidence>
<protein>
    <submittedName>
        <fullName evidence="4">Sialate O-acetylesterase</fullName>
    </submittedName>
</protein>
<dbReference type="InterPro" id="IPR005181">
    <property type="entry name" value="SASA"/>
</dbReference>
<keyword evidence="2" id="KW-0732">Signal</keyword>
<evidence type="ECO:0000313" key="4">
    <source>
        <dbReference type="EMBL" id="MDG3007405.1"/>
    </source>
</evidence>
<dbReference type="Proteomes" id="UP001216907">
    <property type="component" value="Unassembled WGS sequence"/>
</dbReference>
<dbReference type="Gene3D" id="3.40.50.1110">
    <property type="entry name" value="SGNH hydrolase"/>
    <property type="match status" value="1"/>
</dbReference>
<dbReference type="InterPro" id="IPR036514">
    <property type="entry name" value="SGNH_hydro_sf"/>
</dbReference>
<accession>A0ABT6FJ32</accession>
<dbReference type="Pfam" id="PF03629">
    <property type="entry name" value="SASA"/>
    <property type="match status" value="1"/>
</dbReference>
<dbReference type="EMBL" id="JARRAG010000002">
    <property type="protein sequence ID" value="MDG3007405.1"/>
    <property type="molecule type" value="Genomic_DNA"/>
</dbReference>
<gene>
    <name evidence="4" type="ORF">PZE19_26890</name>
</gene>
<feature type="chain" id="PRO_5047256099" evidence="2">
    <location>
        <begin position="24"/>
        <end position="633"/>
    </location>
</feature>
<reference evidence="4 5" key="1">
    <citation type="submission" date="2023-03" db="EMBL/GenBank/DDBJ databases">
        <title>Paludisphaera mucosa sp. nov. a novel planctomycete from northern fen.</title>
        <authorList>
            <person name="Ivanova A."/>
        </authorList>
    </citation>
    <scope>NUCLEOTIDE SEQUENCE [LARGE SCALE GENOMIC DNA]</scope>
    <source>
        <strain evidence="4 5">Pla2</strain>
    </source>
</reference>
<dbReference type="RefSeq" id="WP_277863685.1">
    <property type="nucleotide sequence ID" value="NZ_JARRAG010000002.1"/>
</dbReference>
<evidence type="ECO:0000256" key="2">
    <source>
        <dbReference type="SAM" id="SignalP"/>
    </source>
</evidence>
<comment type="caution">
    <text evidence="4">The sequence shown here is derived from an EMBL/GenBank/DDBJ whole genome shotgun (WGS) entry which is preliminary data.</text>
</comment>
<evidence type="ECO:0000256" key="1">
    <source>
        <dbReference type="ARBA" id="ARBA00022801"/>
    </source>
</evidence>
<proteinExistence type="predicted"/>
<name>A0ABT6FJ32_9BACT</name>
<keyword evidence="1" id="KW-0378">Hydrolase</keyword>
<organism evidence="4 5">
    <name type="scientific">Paludisphaera mucosa</name>
    <dbReference type="NCBI Taxonomy" id="3030827"/>
    <lineage>
        <taxon>Bacteria</taxon>
        <taxon>Pseudomonadati</taxon>
        <taxon>Planctomycetota</taxon>
        <taxon>Planctomycetia</taxon>
        <taxon>Isosphaerales</taxon>
        <taxon>Isosphaeraceae</taxon>
        <taxon>Paludisphaera</taxon>
    </lineage>
</organism>
<feature type="domain" description="Sialate O-acetylesterase" evidence="3">
    <location>
        <begin position="107"/>
        <end position="330"/>
    </location>
</feature>
<dbReference type="InterPro" id="IPR039329">
    <property type="entry name" value="SIAE"/>
</dbReference>
<sequence>MPAPRRSAAFALLILAAASPAGAAGIRLGAPFGDHMVVQRDRPVRVWGEAAGGAGVEVRLGPRMARAAAAADGRWSATLEALPAGGPYVLAAESGGEKAGAADVLVGDVWLCSGQSNMQMTLKECDGGLEAAEAAGALAKLRLGSIGRRASAAPESGGDVRWRVASRDSARDFSGVGFFFAADLSADPALRDVPLGVLDASFGGTMCEAWTPAEALAGFARDDLRDSMFGVKPSALYNGMIAPLGKAPIKGVVWYQGEGNSDRPASYPRLLAALIASWRGRFESPDLPFIVVQLPDYAAGWGGVSWAWMREAQASAVRATEHASLAVGIDTNDGSDLHPRRKREIGRRAALLALHDVYGRPVVARGPEFQRATPEGGSLRVAFDAAGDGLASRGGGPIRGFAVAGADGRYRYADAVVEGDAVVLRSEAVPAPLTVRYAWGGAPGANLVNRAGLPAAPFRTDGATRPDADVQRPPVGRIVRTRSYETAINGVGSVTSLVVGGRQFLSNEPGWGGGTTITGGLAPRELADVHEPGPGCVAFRDDLVDLVLEFGDGRMDWTVANRGKDEIRLRIALHPRVAVRRRGDAEPVELRRDAAAVLVTGVDVVSDSEGGPVLEAVIGGQASKRLSLSIPDR</sequence>
<evidence type="ECO:0000259" key="3">
    <source>
        <dbReference type="Pfam" id="PF03629"/>
    </source>
</evidence>